<evidence type="ECO:0000313" key="4">
    <source>
        <dbReference type="Proteomes" id="UP000198517"/>
    </source>
</evidence>
<sequence length="248" mass="26840">MEIALILSAITLGFTSGFHCLGMCGPIAMSMGISKKQSSNFYLQNFIYQLGRITTYTLLGLVFGIVGEGFQLAGLQQTLTVFAGIILILMSVTSFRGTDFATKIPFLSKLLFQVKIKLGTLLSQTGYSSRFLTGVLNGLLPCGMVYMALTASLAAGDMWKSTTFMALFGLGTFPFMFVAVAFGNILTVVVRTQILKFVPVLMLILGGLFVLRGLDIGIPYVSPKKEMLQVGKMEMDKSGTEKSGKTCH</sequence>
<dbReference type="PANTHER" id="PTHR42208:SF1">
    <property type="entry name" value="HEAVY METAL TRANSPORTER"/>
    <property type="match status" value="1"/>
</dbReference>
<keyword evidence="1" id="KW-1133">Transmembrane helix</keyword>
<feature type="transmembrane region" description="Helical" evidence="1">
    <location>
        <begin position="194"/>
        <end position="214"/>
    </location>
</feature>
<feature type="transmembrane region" description="Helical" evidence="1">
    <location>
        <begin position="78"/>
        <end position="97"/>
    </location>
</feature>
<dbReference type="Pfam" id="PF13386">
    <property type="entry name" value="DsbD_2"/>
    <property type="match status" value="1"/>
</dbReference>
<reference evidence="3 4" key="1">
    <citation type="submission" date="2016-10" db="EMBL/GenBank/DDBJ databases">
        <authorList>
            <person name="de Groot N.N."/>
        </authorList>
    </citation>
    <scope>NUCLEOTIDE SEQUENCE [LARGE SCALE GENOMIC DNA]</scope>
    <source>
        <strain evidence="3 4">DSM 24015</strain>
    </source>
</reference>
<proteinExistence type="predicted"/>
<dbReference type="RefSeq" id="WP_092737235.1">
    <property type="nucleotide sequence ID" value="NZ_FNAS01000014.1"/>
</dbReference>
<dbReference type="Proteomes" id="UP000198517">
    <property type="component" value="Unassembled WGS sequence"/>
</dbReference>
<evidence type="ECO:0000313" key="3">
    <source>
        <dbReference type="EMBL" id="SDE58779.1"/>
    </source>
</evidence>
<keyword evidence="1" id="KW-0812">Transmembrane</keyword>
<feature type="domain" description="Urease accessory protein UreH-like transmembrane" evidence="2">
    <location>
        <begin position="9"/>
        <end position="207"/>
    </location>
</feature>
<gene>
    <name evidence="3" type="ORF">SAMN05421544_11423</name>
</gene>
<feature type="transmembrane region" description="Helical" evidence="1">
    <location>
        <begin position="46"/>
        <end position="66"/>
    </location>
</feature>
<dbReference type="STRING" id="1071918.SAMN05421544_11423"/>
<feature type="transmembrane region" description="Helical" evidence="1">
    <location>
        <begin position="167"/>
        <end position="188"/>
    </location>
</feature>
<dbReference type="PANTHER" id="PTHR42208">
    <property type="entry name" value="HEAVY METAL TRANSPORTER-RELATED"/>
    <property type="match status" value="1"/>
</dbReference>
<keyword evidence="1" id="KW-0472">Membrane</keyword>
<dbReference type="EMBL" id="FNAS01000014">
    <property type="protein sequence ID" value="SDE58779.1"/>
    <property type="molecule type" value="Genomic_DNA"/>
</dbReference>
<evidence type="ECO:0000259" key="2">
    <source>
        <dbReference type="Pfam" id="PF13386"/>
    </source>
</evidence>
<accession>A0A1G7E5B2</accession>
<keyword evidence="4" id="KW-1185">Reference proteome</keyword>
<feature type="transmembrane region" description="Helical" evidence="1">
    <location>
        <begin position="131"/>
        <end position="155"/>
    </location>
</feature>
<dbReference type="AlphaFoldDB" id="A0A1G7E5B2"/>
<organism evidence="3 4">
    <name type="scientific">Riemerella columbipharyngis</name>
    <dbReference type="NCBI Taxonomy" id="1071918"/>
    <lineage>
        <taxon>Bacteria</taxon>
        <taxon>Pseudomonadati</taxon>
        <taxon>Bacteroidota</taxon>
        <taxon>Flavobacteriia</taxon>
        <taxon>Flavobacteriales</taxon>
        <taxon>Weeksellaceae</taxon>
        <taxon>Riemerella</taxon>
    </lineage>
</organism>
<dbReference type="OrthoDB" id="594443at2"/>
<dbReference type="InterPro" id="IPR039447">
    <property type="entry name" value="UreH-like_TM_dom"/>
</dbReference>
<protein>
    <recommendedName>
        <fullName evidence="2">Urease accessory protein UreH-like transmembrane domain-containing protein</fullName>
    </recommendedName>
</protein>
<name>A0A1G7E5B2_9FLAO</name>
<evidence type="ECO:0000256" key="1">
    <source>
        <dbReference type="SAM" id="Phobius"/>
    </source>
</evidence>